<dbReference type="GO" id="GO:0046872">
    <property type="term" value="F:metal ion binding"/>
    <property type="evidence" value="ECO:0007669"/>
    <property type="project" value="UniProtKB-KW"/>
</dbReference>
<keyword evidence="9 11" id="KW-0472">Membrane</keyword>
<evidence type="ECO:0000256" key="3">
    <source>
        <dbReference type="ARBA" id="ARBA00022692"/>
    </source>
</evidence>
<feature type="domain" description="Peptidase M48" evidence="12">
    <location>
        <begin position="201"/>
        <end position="363"/>
    </location>
</feature>
<feature type="transmembrane region" description="Helical" evidence="11">
    <location>
        <begin position="67"/>
        <end position="85"/>
    </location>
</feature>
<evidence type="ECO:0000256" key="5">
    <source>
        <dbReference type="ARBA" id="ARBA00022801"/>
    </source>
</evidence>
<keyword evidence="2 10" id="KW-0645">Protease</keyword>
<feature type="transmembrane region" description="Helical" evidence="11">
    <location>
        <begin position="33"/>
        <end position="55"/>
    </location>
</feature>
<dbReference type="GO" id="GO:0006508">
    <property type="term" value="P:proteolysis"/>
    <property type="evidence" value="ECO:0007669"/>
    <property type="project" value="UniProtKB-KW"/>
</dbReference>
<evidence type="ECO:0000256" key="10">
    <source>
        <dbReference type="RuleBase" id="RU003983"/>
    </source>
</evidence>
<dbReference type="OrthoDB" id="9781930at2"/>
<accession>A0A0H5DR55</accession>
<reference evidence="14" key="1">
    <citation type="submission" date="2015-06" db="EMBL/GenBank/DDBJ databases">
        <authorList>
            <person name="Bertelli C."/>
        </authorList>
    </citation>
    <scope>NUCLEOTIDE SEQUENCE [LARGE SCALE GENOMIC DNA]</scope>
    <source>
        <strain evidence="14">CRIB-30</strain>
    </source>
</reference>
<comment type="cofactor">
    <cofactor evidence="10">
        <name>Zn(2+)</name>
        <dbReference type="ChEBI" id="CHEBI:29105"/>
    </cofactor>
    <text evidence="10">Binds 1 zinc ion per subunit.</text>
</comment>
<keyword evidence="1" id="KW-1003">Cell membrane</keyword>
<dbReference type="Gene3D" id="3.30.2010.10">
    <property type="entry name" value="Metalloproteases ('zincins'), catalytic domain"/>
    <property type="match status" value="1"/>
</dbReference>
<keyword evidence="8 10" id="KW-0482">Metalloprotease</keyword>
<dbReference type="PANTHER" id="PTHR43221:SF2">
    <property type="entry name" value="PROTEASE HTPX HOMOLOG"/>
    <property type="match status" value="1"/>
</dbReference>
<dbReference type="Pfam" id="PF01435">
    <property type="entry name" value="Peptidase_M48"/>
    <property type="match status" value="1"/>
</dbReference>
<dbReference type="RefSeq" id="WP_098039023.1">
    <property type="nucleotide sequence ID" value="NZ_CWGJ01000026.1"/>
</dbReference>
<keyword evidence="3 11" id="KW-0812">Transmembrane</keyword>
<evidence type="ECO:0000256" key="7">
    <source>
        <dbReference type="ARBA" id="ARBA00022989"/>
    </source>
</evidence>
<dbReference type="CDD" id="cd07345">
    <property type="entry name" value="M48A_Ste24p-like"/>
    <property type="match status" value="1"/>
</dbReference>
<feature type="transmembrane region" description="Helical" evidence="11">
    <location>
        <begin position="313"/>
        <end position="335"/>
    </location>
</feature>
<protein>
    <submittedName>
        <fullName evidence="13">Putative membrane protein</fullName>
    </submittedName>
</protein>
<proteinExistence type="inferred from homology"/>
<feature type="transmembrane region" description="Helical" evidence="11">
    <location>
        <begin position="97"/>
        <end position="123"/>
    </location>
</feature>
<dbReference type="InterPro" id="IPR050083">
    <property type="entry name" value="HtpX_protease"/>
</dbReference>
<evidence type="ECO:0000259" key="12">
    <source>
        <dbReference type="Pfam" id="PF01435"/>
    </source>
</evidence>
<name>A0A0H5DR55_9BACT</name>
<keyword evidence="5 10" id="KW-0378">Hydrolase</keyword>
<dbReference type="InterPro" id="IPR001915">
    <property type="entry name" value="Peptidase_M48"/>
</dbReference>
<comment type="similarity">
    <text evidence="10">Belongs to the peptidase M48 family.</text>
</comment>
<evidence type="ECO:0000313" key="13">
    <source>
        <dbReference type="EMBL" id="CRX39156.1"/>
    </source>
</evidence>
<dbReference type="PANTHER" id="PTHR43221">
    <property type="entry name" value="PROTEASE HTPX"/>
    <property type="match status" value="1"/>
</dbReference>
<feature type="transmembrane region" description="Helical" evidence="11">
    <location>
        <begin position="144"/>
        <end position="164"/>
    </location>
</feature>
<dbReference type="EMBL" id="CWGJ01000026">
    <property type="protein sequence ID" value="CRX39156.1"/>
    <property type="molecule type" value="Genomic_DNA"/>
</dbReference>
<evidence type="ECO:0000256" key="9">
    <source>
        <dbReference type="ARBA" id="ARBA00023136"/>
    </source>
</evidence>
<evidence type="ECO:0000256" key="11">
    <source>
        <dbReference type="SAM" id="Phobius"/>
    </source>
</evidence>
<feature type="transmembrane region" description="Helical" evidence="11">
    <location>
        <begin position="407"/>
        <end position="424"/>
    </location>
</feature>
<keyword evidence="14" id="KW-1185">Reference proteome</keyword>
<feature type="transmembrane region" description="Helical" evidence="11">
    <location>
        <begin position="170"/>
        <end position="195"/>
    </location>
</feature>
<dbReference type="AlphaFoldDB" id="A0A0H5DR55"/>
<evidence type="ECO:0000256" key="8">
    <source>
        <dbReference type="ARBA" id="ARBA00023049"/>
    </source>
</evidence>
<sequence length="425" mass="48591">MFSSLFYLFLALTLLTLWPAGLGEPLLSNAPSNLIGALLVFPLIPAGVLLILLLLKSKKKMRPLFSHFYQIALLLSLCISLEMGAENSLQAHISPELVPLALSVIFMTLYLTALFIFHYATYYPRTLYPESLVTSATEFSTREIRTIIPFVFPYFFLLLLITFLPELPPLWSSLILLAALILFVLFFPIVVVALWRMEPIEDPQLVRQMESICLHAKFRYRALGTWTVMDHSLTAAILGILPKFRYILFTRRLLRELPSSQVMAVLAHEIGHAKRGHLYKIPFVLLGMPLIAYLILLKVDPWLRLHTEESADLLIFVLLLFSLSLYFRFLFGFYLRMFEREADLFSLEAAGDSRALIEALDTIGILSGGTHDKPSWHHYSIRQRMDFLAKVNDNAALIDKHQRKVRICLAAYALFLFLLTAALWI</sequence>
<evidence type="ECO:0000313" key="14">
    <source>
        <dbReference type="Proteomes" id="UP000220251"/>
    </source>
</evidence>
<dbReference type="GO" id="GO:0004222">
    <property type="term" value="F:metalloendopeptidase activity"/>
    <property type="evidence" value="ECO:0007669"/>
    <property type="project" value="InterPro"/>
</dbReference>
<dbReference type="Proteomes" id="UP000220251">
    <property type="component" value="Unassembled WGS sequence"/>
</dbReference>
<evidence type="ECO:0000256" key="1">
    <source>
        <dbReference type="ARBA" id="ARBA00022475"/>
    </source>
</evidence>
<evidence type="ECO:0000256" key="4">
    <source>
        <dbReference type="ARBA" id="ARBA00022723"/>
    </source>
</evidence>
<evidence type="ECO:0000256" key="2">
    <source>
        <dbReference type="ARBA" id="ARBA00022670"/>
    </source>
</evidence>
<keyword evidence="4" id="KW-0479">Metal-binding</keyword>
<feature type="transmembrane region" description="Helical" evidence="11">
    <location>
        <begin position="278"/>
        <end position="297"/>
    </location>
</feature>
<gene>
    <name evidence="13" type="ORF">ELAC_1831</name>
</gene>
<keyword evidence="6 10" id="KW-0862">Zinc</keyword>
<evidence type="ECO:0000256" key="6">
    <source>
        <dbReference type="ARBA" id="ARBA00022833"/>
    </source>
</evidence>
<organism evidence="13 14">
    <name type="scientific">Estrella lausannensis</name>
    <dbReference type="NCBI Taxonomy" id="483423"/>
    <lineage>
        <taxon>Bacteria</taxon>
        <taxon>Pseudomonadati</taxon>
        <taxon>Chlamydiota</taxon>
        <taxon>Chlamydiia</taxon>
        <taxon>Parachlamydiales</taxon>
        <taxon>Candidatus Criblamydiaceae</taxon>
        <taxon>Estrella</taxon>
    </lineage>
</organism>
<keyword evidence="7 11" id="KW-1133">Transmembrane helix</keyword>